<evidence type="ECO:0000313" key="6">
    <source>
        <dbReference type="EMBL" id="RBP39477.1"/>
    </source>
</evidence>
<feature type="transmembrane region" description="Helical" evidence="4">
    <location>
        <begin position="12"/>
        <end position="29"/>
    </location>
</feature>
<dbReference type="InterPro" id="IPR020846">
    <property type="entry name" value="MFS_dom"/>
</dbReference>
<proteinExistence type="predicted"/>
<comment type="caution">
    <text evidence="6">The sequence shown here is derived from an EMBL/GenBank/DDBJ whole genome shotgun (WGS) entry which is preliminary data.</text>
</comment>
<feature type="transmembrane region" description="Helical" evidence="4">
    <location>
        <begin position="131"/>
        <end position="150"/>
    </location>
</feature>
<feature type="transmembrane region" description="Helical" evidence="4">
    <location>
        <begin position="290"/>
        <end position="313"/>
    </location>
</feature>
<evidence type="ECO:0000259" key="5">
    <source>
        <dbReference type="PROSITE" id="PS50850"/>
    </source>
</evidence>
<feature type="domain" description="Major facilitator superfamily (MFS) profile" evidence="5">
    <location>
        <begin position="7"/>
        <end position="376"/>
    </location>
</feature>
<keyword evidence="7" id="KW-1185">Reference proteome</keyword>
<feature type="transmembrane region" description="Helical" evidence="4">
    <location>
        <begin position="235"/>
        <end position="253"/>
    </location>
</feature>
<dbReference type="PANTHER" id="PTHR23521">
    <property type="entry name" value="TRANSPORTER MFS SUPERFAMILY"/>
    <property type="match status" value="1"/>
</dbReference>
<sequence>MLNTVASFSSLYFATLLLLLSTGLFNTYMGLRLSAANVSELWIGALIAVYYLGLVLGARNAHKLILQVGHIRAYVASAAIVTTMVLAQALTANLWLWLLFRFVVGVSMVAQFMVIESWLNEQTENAARGRVFAFYMVFSGLGTVLGQLSLTLFPRLNHEPLIFAAICSVLCLVPVALTRRLHPAVPVPAPIMVRYYLARVPMSLLVVFITGNLTGAFYGLAPVFAVKQGLSSDQVAWFLAAAVAAGLLAQWPLGMLSDRVNRSGLIRFNAVLLALVGIPLWGWWVLPFWALIVVSCAFGALQFPLYPIGTAFANDNVEPDRRVGLSAIVIMAYGLGAGLGPFIAGALMRFIDTDMFFIFVSGSAVILVLFIRPQQVTGEYLSEDAPTHFVPMSELQASPVVAVLDPRTDPQTDVSGEPVPQEG</sequence>
<dbReference type="SUPFAM" id="SSF103473">
    <property type="entry name" value="MFS general substrate transporter"/>
    <property type="match status" value="1"/>
</dbReference>
<reference evidence="6 7" key="1">
    <citation type="submission" date="2018-06" db="EMBL/GenBank/DDBJ databases">
        <title>Genomic Encyclopedia of Type Strains, Phase IV (KMG-IV): sequencing the most valuable type-strain genomes for metagenomic binning, comparative biology and taxonomic classification.</title>
        <authorList>
            <person name="Goeker M."/>
        </authorList>
    </citation>
    <scope>NUCLEOTIDE SEQUENCE [LARGE SCALE GENOMIC DNA]</scope>
    <source>
        <strain evidence="6 7">DSM 25520</strain>
    </source>
</reference>
<dbReference type="Proteomes" id="UP000253628">
    <property type="component" value="Unassembled WGS sequence"/>
</dbReference>
<dbReference type="PROSITE" id="PS50850">
    <property type="entry name" value="MFS"/>
    <property type="match status" value="1"/>
</dbReference>
<accession>A0A366HCH2</accession>
<gene>
    <name evidence="6" type="ORF">DFR37_105273</name>
</gene>
<keyword evidence="3 4" id="KW-0472">Membrane</keyword>
<dbReference type="Pfam" id="PF07690">
    <property type="entry name" value="MFS_1"/>
    <property type="match status" value="1"/>
</dbReference>
<dbReference type="PANTHER" id="PTHR23521:SF3">
    <property type="entry name" value="MFS TRANSPORTER"/>
    <property type="match status" value="1"/>
</dbReference>
<dbReference type="InterPro" id="IPR036259">
    <property type="entry name" value="MFS_trans_sf"/>
</dbReference>
<dbReference type="GO" id="GO:0005886">
    <property type="term" value="C:plasma membrane"/>
    <property type="evidence" value="ECO:0007669"/>
    <property type="project" value="TreeGrafter"/>
</dbReference>
<feature type="transmembrane region" description="Helical" evidence="4">
    <location>
        <begin position="96"/>
        <end position="119"/>
    </location>
</feature>
<dbReference type="EMBL" id="QNRQ01000005">
    <property type="protein sequence ID" value="RBP39477.1"/>
    <property type="molecule type" value="Genomic_DNA"/>
</dbReference>
<dbReference type="InterPro" id="IPR047200">
    <property type="entry name" value="MFS_YcaD-like"/>
</dbReference>
<evidence type="ECO:0000313" key="7">
    <source>
        <dbReference type="Proteomes" id="UP000253628"/>
    </source>
</evidence>
<feature type="transmembrane region" description="Helical" evidence="4">
    <location>
        <begin position="354"/>
        <end position="371"/>
    </location>
</feature>
<keyword evidence="2 4" id="KW-1133">Transmembrane helix</keyword>
<protein>
    <submittedName>
        <fullName evidence="6">Putative MFS family arabinose efflux permease</fullName>
    </submittedName>
</protein>
<feature type="transmembrane region" description="Helical" evidence="4">
    <location>
        <begin position="265"/>
        <end position="284"/>
    </location>
</feature>
<feature type="transmembrane region" description="Helical" evidence="4">
    <location>
        <begin position="202"/>
        <end position="223"/>
    </location>
</feature>
<dbReference type="OrthoDB" id="9810614at2"/>
<feature type="transmembrane region" description="Helical" evidence="4">
    <location>
        <begin position="325"/>
        <end position="348"/>
    </location>
</feature>
<feature type="transmembrane region" description="Helical" evidence="4">
    <location>
        <begin position="71"/>
        <end position="90"/>
    </location>
</feature>
<dbReference type="InterPro" id="IPR011701">
    <property type="entry name" value="MFS"/>
</dbReference>
<dbReference type="Gene3D" id="1.20.1250.20">
    <property type="entry name" value="MFS general substrate transporter like domains"/>
    <property type="match status" value="2"/>
</dbReference>
<evidence type="ECO:0000256" key="1">
    <source>
        <dbReference type="ARBA" id="ARBA00022692"/>
    </source>
</evidence>
<dbReference type="RefSeq" id="WP_113933424.1">
    <property type="nucleotide sequence ID" value="NZ_JACCEU010000003.1"/>
</dbReference>
<evidence type="ECO:0000256" key="3">
    <source>
        <dbReference type="ARBA" id="ARBA00023136"/>
    </source>
</evidence>
<feature type="transmembrane region" description="Helical" evidence="4">
    <location>
        <begin position="162"/>
        <end position="181"/>
    </location>
</feature>
<evidence type="ECO:0000256" key="2">
    <source>
        <dbReference type="ARBA" id="ARBA00022989"/>
    </source>
</evidence>
<dbReference type="AlphaFoldDB" id="A0A366HCH2"/>
<dbReference type="GO" id="GO:0022857">
    <property type="term" value="F:transmembrane transporter activity"/>
    <property type="evidence" value="ECO:0007669"/>
    <property type="project" value="InterPro"/>
</dbReference>
<name>A0A366HCH2_9BURK</name>
<feature type="transmembrane region" description="Helical" evidence="4">
    <location>
        <begin position="41"/>
        <end position="59"/>
    </location>
</feature>
<evidence type="ECO:0000256" key="4">
    <source>
        <dbReference type="SAM" id="Phobius"/>
    </source>
</evidence>
<organism evidence="6 7">
    <name type="scientific">Eoetvoesiella caeni</name>
    <dbReference type="NCBI Taxonomy" id="645616"/>
    <lineage>
        <taxon>Bacteria</taxon>
        <taxon>Pseudomonadati</taxon>
        <taxon>Pseudomonadota</taxon>
        <taxon>Betaproteobacteria</taxon>
        <taxon>Burkholderiales</taxon>
        <taxon>Alcaligenaceae</taxon>
        <taxon>Eoetvoesiella</taxon>
    </lineage>
</organism>
<dbReference type="CDD" id="cd17477">
    <property type="entry name" value="MFS_YcaD_like"/>
    <property type="match status" value="1"/>
</dbReference>
<keyword evidence="1 4" id="KW-0812">Transmembrane</keyword>